<reference evidence="2 3" key="1">
    <citation type="submission" date="2020-08" db="EMBL/GenBank/DDBJ databases">
        <title>Sequencing the genomes of 1000 actinobacteria strains.</title>
        <authorList>
            <person name="Klenk H.-P."/>
        </authorList>
    </citation>
    <scope>NUCLEOTIDE SEQUENCE [LARGE SCALE GENOMIC DNA]</scope>
    <source>
        <strain evidence="2 3">DSM 43768</strain>
    </source>
</reference>
<protein>
    <submittedName>
        <fullName evidence="2">Uncharacterized protein</fullName>
    </submittedName>
</protein>
<sequence>MRGSWVHTGRLWTNGDPFLAVDAALRGAWHGFSDNHYDDIVDLGPDDTNIRVGAGLAALIGTDGVVRDDSWLEVFQAENGGIAIVQASGPDYPRVLTEALRHPDTDDEPGDPLIVHSGELALFSAACDGTGPHSQPLVPARPGPTPSVHGRPSHDGDPGLLITTTYTTFAFKVRWYTQLDEENCFARWLLTPAAVSTPAPTARQ</sequence>
<accession>A0A7X0P6N6</accession>
<dbReference type="Proteomes" id="UP000565579">
    <property type="component" value="Unassembled WGS sequence"/>
</dbReference>
<evidence type="ECO:0000256" key="1">
    <source>
        <dbReference type="SAM" id="MobiDB-lite"/>
    </source>
</evidence>
<proteinExistence type="predicted"/>
<evidence type="ECO:0000313" key="3">
    <source>
        <dbReference type="Proteomes" id="UP000565579"/>
    </source>
</evidence>
<feature type="region of interest" description="Disordered" evidence="1">
    <location>
        <begin position="131"/>
        <end position="157"/>
    </location>
</feature>
<dbReference type="RefSeq" id="WP_185110754.1">
    <property type="nucleotide sequence ID" value="NZ_JACHMI010000001.1"/>
</dbReference>
<comment type="caution">
    <text evidence="2">The sequence shown here is derived from an EMBL/GenBank/DDBJ whole genome shotgun (WGS) entry which is preliminary data.</text>
</comment>
<organism evidence="2 3">
    <name type="scientific">Nonomuraea rubra</name>
    <dbReference type="NCBI Taxonomy" id="46180"/>
    <lineage>
        <taxon>Bacteria</taxon>
        <taxon>Bacillati</taxon>
        <taxon>Actinomycetota</taxon>
        <taxon>Actinomycetes</taxon>
        <taxon>Streptosporangiales</taxon>
        <taxon>Streptosporangiaceae</taxon>
        <taxon>Nonomuraea</taxon>
    </lineage>
</organism>
<dbReference type="EMBL" id="JACHMI010000001">
    <property type="protein sequence ID" value="MBB6556283.1"/>
    <property type="molecule type" value="Genomic_DNA"/>
</dbReference>
<keyword evidence="3" id="KW-1185">Reference proteome</keyword>
<name>A0A7X0P6N6_9ACTN</name>
<evidence type="ECO:0000313" key="2">
    <source>
        <dbReference type="EMBL" id="MBB6556283.1"/>
    </source>
</evidence>
<gene>
    <name evidence="2" type="ORF">HD593_011078</name>
</gene>
<dbReference type="AlphaFoldDB" id="A0A7X0P6N6"/>